<feature type="region of interest" description="Disordered" evidence="1">
    <location>
        <begin position="24"/>
        <end position="87"/>
    </location>
</feature>
<protein>
    <recommendedName>
        <fullName evidence="5">Translation initiation factor IF-2</fullName>
    </recommendedName>
</protein>
<comment type="caution">
    <text evidence="3">The sequence shown here is derived from an EMBL/GenBank/DDBJ whole genome shotgun (WGS) entry which is preliminary data.</text>
</comment>
<keyword evidence="4" id="KW-1185">Reference proteome</keyword>
<dbReference type="Proteomes" id="UP000779507">
    <property type="component" value="Unassembled WGS sequence"/>
</dbReference>
<reference evidence="3 4" key="1">
    <citation type="submission" date="2020-05" db="EMBL/GenBank/DDBJ databases">
        <title>Genomic Encyclopedia of Type Strains, Phase IV (KMG-V): Genome sequencing to study the core and pangenomes of soil and plant-associated prokaryotes.</title>
        <authorList>
            <person name="Whitman W."/>
        </authorList>
    </citation>
    <scope>NUCLEOTIDE SEQUENCE [LARGE SCALE GENOMIC DNA]</scope>
    <source>
        <strain evidence="3 4">9A</strain>
    </source>
</reference>
<evidence type="ECO:0000256" key="2">
    <source>
        <dbReference type="SAM" id="SignalP"/>
    </source>
</evidence>
<evidence type="ECO:0008006" key="5">
    <source>
        <dbReference type="Google" id="ProtNLM"/>
    </source>
</evidence>
<keyword evidence="2" id="KW-0732">Signal</keyword>
<proteinExistence type="predicted"/>
<feature type="signal peptide" evidence="2">
    <location>
        <begin position="1"/>
        <end position="22"/>
    </location>
</feature>
<dbReference type="RefSeq" id="WP_173809125.1">
    <property type="nucleotide sequence ID" value="NZ_JABSNP010000004.1"/>
</dbReference>
<evidence type="ECO:0000313" key="4">
    <source>
        <dbReference type="Proteomes" id="UP000779507"/>
    </source>
</evidence>
<accession>A0ABX2FPI5</accession>
<evidence type="ECO:0000313" key="3">
    <source>
        <dbReference type="EMBL" id="NRT18384.1"/>
    </source>
</evidence>
<feature type="compositionally biased region" description="Basic and acidic residues" evidence="1">
    <location>
        <begin position="43"/>
        <end position="83"/>
    </location>
</feature>
<organism evidence="3 4">
    <name type="scientific">Hymenobacter caeli</name>
    <dbReference type="NCBI Taxonomy" id="2735894"/>
    <lineage>
        <taxon>Bacteria</taxon>
        <taxon>Pseudomonadati</taxon>
        <taxon>Bacteroidota</taxon>
        <taxon>Cytophagia</taxon>
        <taxon>Cytophagales</taxon>
        <taxon>Hymenobacteraceae</taxon>
        <taxon>Hymenobacter</taxon>
    </lineage>
</organism>
<dbReference type="EMBL" id="JABSNP010000004">
    <property type="protein sequence ID" value="NRT18384.1"/>
    <property type="molecule type" value="Genomic_DNA"/>
</dbReference>
<name>A0ABX2FPI5_9BACT</name>
<sequence length="118" mass="13261">MKNILSASFAAAALLTAASAFAAPATNQEGPRRPPVAQGPAHYGDHRFDGDYDRGPRPDYRREQDRRAAYRYDRASNRDDRGPRYGYEPAQVAYPQRAYPQPQPQPRRPVAVAIQIHL</sequence>
<evidence type="ECO:0000256" key="1">
    <source>
        <dbReference type="SAM" id="MobiDB-lite"/>
    </source>
</evidence>
<gene>
    <name evidence="3" type="ORF">HNP98_001201</name>
</gene>
<feature type="chain" id="PRO_5047308538" description="Translation initiation factor IF-2" evidence="2">
    <location>
        <begin position="23"/>
        <end position="118"/>
    </location>
</feature>